<dbReference type="AlphaFoldDB" id="A0A1G9PTL0"/>
<dbReference type="PRINTS" id="PR00463">
    <property type="entry name" value="EP450I"/>
</dbReference>
<dbReference type="InterPro" id="IPR002401">
    <property type="entry name" value="Cyt_P450_E_grp-I"/>
</dbReference>
<dbReference type="Gene3D" id="1.10.630.10">
    <property type="entry name" value="Cytochrome P450"/>
    <property type="match status" value="1"/>
</dbReference>
<dbReference type="RefSeq" id="WP_093652753.1">
    <property type="nucleotide sequence ID" value="NZ_FNHI01000003.1"/>
</dbReference>
<comment type="cofactor">
    <cofactor evidence="1 3">
        <name>heme</name>
        <dbReference type="ChEBI" id="CHEBI:30413"/>
    </cofactor>
</comment>
<sequence length="464" mass="51356">MTAETALPGPDPVVPGPRRLPGLGNLPAFARDPLAFFVRLRDRGDLVEWRLGPQRALFVSRPEHIGELLKGVETVFRHPELGWAFKLVLGDGVVTSEGPVWRRKRALVQPAVRPRQVRSYAGTMADCAAALADAWRPGQRIDVRREMLALTQRIAVRTLFGAETAGLEEVIGSAMDVAQRAIGAEFRGLTLFLPPWVPTPGRRRLRRAVEVIDAEVGRVTEERRRTGEERDDLLGRLLAARDEEGRPLSDKELRDEAVTLYIGGHETTGTTLTWAWYLLSRNPGARARLGRELAEVLGGRTPRLDDLRLLPYTEQVAKETLRLYPPVWLMTGIAKEGSTLGGLPLSEGTVVWSSQWSAHRDPRWFPDPGAFRPERWDAGAEPSVPDHAWFPFGGGARACLGARFAMVEAVLVLATLAQRFHVDLDPGEVAPRTGLTLQPGSPMPATLRNVEQDISEPRLTRAQE</sequence>
<dbReference type="InterPro" id="IPR017972">
    <property type="entry name" value="Cyt_P450_CS"/>
</dbReference>
<dbReference type="PANTHER" id="PTHR24305">
    <property type="entry name" value="CYTOCHROME P450"/>
    <property type="match status" value="1"/>
</dbReference>
<keyword evidence="3 4" id="KW-0408">Iron</keyword>
<dbReference type="GO" id="GO:0020037">
    <property type="term" value="F:heme binding"/>
    <property type="evidence" value="ECO:0007669"/>
    <property type="project" value="InterPro"/>
</dbReference>
<proteinExistence type="inferred from homology"/>
<evidence type="ECO:0000256" key="1">
    <source>
        <dbReference type="ARBA" id="ARBA00001971"/>
    </source>
</evidence>
<dbReference type="InterPro" id="IPR036396">
    <property type="entry name" value="Cyt_P450_sf"/>
</dbReference>
<keyword evidence="4" id="KW-0503">Monooxygenase</keyword>
<evidence type="ECO:0000256" key="3">
    <source>
        <dbReference type="PIRSR" id="PIRSR602401-1"/>
    </source>
</evidence>
<dbReference type="Pfam" id="PF00067">
    <property type="entry name" value="p450"/>
    <property type="match status" value="1"/>
</dbReference>
<dbReference type="SUPFAM" id="SSF48264">
    <property type="entry name" value="Cytochrome P450"/>
    <property type="match status" value="1"/>
</dbReference>
<dbReference type="InterPro" id="IPR001128">
    <property type="entry name" value="Cyt_P450"/>
</dbReference>
<dbReference type="PANTHER" id="PTHR24305:SF166">
    <property type="entry name" value="CYTOCHROME P450 12A4, MITOCHONDRIAL-RELATED"/>
    <property type="match status" value="1"/>
</dbReference>
<dbReference type="GeneID" id="40828497"/>
<evidence type="ECO:0000313" key="5">
    <source>
        <dbReference type="EMBL" id="SDM02132.1"/>
    </source>
</evidence>
<keyword evidence="4" id="KW-0560">Oxidoreductase</keyword>
<keyword evidence="6" id="KW-1185">Reference proteome</keyword>
<dbReference type="PRINTS" id="PR00385">
    <property type="entry name" value="P450"/>
</dbReference>
<dbReference type="PROSITE" id="PS00086">
    <property type="entry name" value="CYTOCHROME_P450"/>
    <property type="match status" value="1"/>
</dbReference>
<dbReference type="GO" id="GO:0004497">
    <property type="term" value="F:monooxygenase activity"/>
    <property type="evidence" value="ECO:0007669"/>
    <property type="project" value="UniProtKB-KW"/>
</dbReference>
<evidence type="ECO:0000256" key="2">
    <source>
        <dbReference type="ARBA" id="ARBA00010617"/>
    </source>
</evidence>
<protein>
    <submittedName>
        <fullName evidence="5">Cytochrome P450</fullName>
    </submittedName>
</protein>
<keyword evidence="3 4" id="KW-0479">Metal-binding</keyword>
<dbReference type="STRING" id="1196353.SAMN05444921_10359"/>
<dbReference type="InterPro" id="IPR050121">
    <property type="entry name" value="Cytochrome_P450_monoxygenase"/>
</dbReference>
<keyword evidence="3 4" id="KW-0349">Heme</keyword>
<name>A0A1G9PTL0_9ACTN</name>
<feature type="binding site" description="axial binding residue" evidence="3">
    <location>
        <position position="399"/>
    </location>
    <ligand>
        <name>heme</name>
        <dbReference type="ChEBI" id="CHEBI:30413"/>
    </ligand>
    <ligandPart>
        <name>Fe</name>
        <dbReference type="ChEBI" id="CHEBI:18248"/>
    </ligandPart>
</feature>
<dbReference type="GO" id="GO:0005506">
    <property type="term" value="F:iron ion binding"/>
    <property type="evidence" value="ECO:0007669"/>
    <property type="project" value="InterPro"/>
</dbReference>
<organism evidence="5 6">
    <name type="scientific">Streptomyces wuyuanensis</name>
    <dbReference type="NCBI Taxonomy" id="1196353"/>
    <lineage>
        <taxon>Bacteria</taxon>
        <taxon>Bacillati</taxon>
        <taxon>Actinomycetota</taxon>
        <taxon>Actinomycetes</taxon>
        <taxon>Kitasatosporales</taxon>
        <taxon>Streptomycetaceae</taxon>
        <taxon>Streptomyces</taxon>
    </lineage>
</organism>
<dbReference type="Proteomes" id="UP000199063">
    <property type="component" value="Unassembled WGS sequence"/>
</dbReference>
<accession>A0A1G9PTL0</accession>
<evidence type="ECO:0000313" key="6">
    <source>
        <dbReference type="Proteomes" id="UP000199063"/>
    </source>
</evidence>
<comment type="similarity">
    <text evidence="2 4">Belongs to the cytochrome P450 family.</text>
</comment>
<evidence type="ECO:0000256" key="4">
    <source>
        <dbReference type="RuleBase" id="RU000461"/>
    </source>
</evidence>
<dbReference type="EMBL" id="FNHI01000003">
    <property type="protein sequence ID" value="SDM02132.1"/>
    <property type="molecule type" value="Genomic_DNA"/>
</dbReference>
<reference evidence="6" key="1">
    <citation type="submission" date="2016-10" db="EMBL/GenBank/DDBJ databases">
        <authorList>
            <person name="Varghese N."/>
            <person name="Submissions S."/>
        </authorList>
    </citation>
    <scope>NUCLEOTIDE SEQUENCE [LARGE SCALE GENOMIC DNA]</scope>
    <source>
        <strain evidence="6">CGMCC 4.7042</strain>
    </source>
</reference>
<dbReference type="OrthoDB" id="4746309at2"/>
<gene>
    <name evidence="5" type="ORF">SAMN05444921_10359</name>
</gene>
<dbReference type="GO" id="GO:0016705">
    <property type="term" value="F:oxidoreductase activity, acting on paired donors, with incorporation or reduction of molecular oxygen"/>
    <property type="evidence" value="ECO:0007669"/>
    <property type="project" value="InterPro"/>
</dbReference>